<keyword evidence="3" id="KW-1185">Reference proteome</keyword>
<evidence type="ECO:0000313" key="3">
    <source>
        <dbReference type="Proteomes" id="UP000504636"/>
    </source>
</evidence>
<feature type="region of interest" description="Disordered" evidence="1">
    <location>
        <begin position="153"/>
        <end position="174"/>
    </location>
</feature>
<proteinExistence type="predicted"/>
<accession>A0A6A6Y9B0</accession>
<dbReference type="RefSeq" id="XP_033572112.1">
    <property type="nucleotide sequence ID" value="XM_033725944.1"/>
</dbReference>
<name>A0A6A6Y9B0_9PEZI</name>
<protein>
    <submittedName>
        <fullName evidence="2 4">Uncharacterized protein</fullName>
    </submittedName>
</protein>
<dbReference type="Proteomes" id="UP000504636">
    <property type="component" value="Unplaced"/>
</dbReference>
<organism evidence="2">
    <name type="scientific">Mytilinidion resinicola</name>
    <dbReference type="NCBI Taxonomy" id="574789"/>
    <lineage>
        <taxon>Eukaryota</taxon>
        <taxon>Fungi</taxon>
        <taxon>Dikarya</taxon>
        <taxon>Ascomycota</taxon>
        <taxon>Pezizomycotina</taxon>
        <taxon>Dothideomycetes</taxon>
        <taxon>Pleosporomycetidae</taxon>
        <taxon>Mytilinidiales</taxon>
        <taxon>Mytilinidiaceae</taxon>
        <taxon>Mytilinidion</taxon>
    </lineage>
</organism>
<dbReference type="EMBL" id="MU003710">
    <property type="protein sequence ID" value="KAF2805148.1"/>
    <property type="molecule type" value="Genomic_DNA"/>
</dbReference>
<evidence type="ECO:0000313" key="2">
    <source>
        <dbReference type="EMBL" id="KAF2805148.1"/>
    </source>
</evidence>
<sequence length="196" mass="21648">MASLLSVLPTLLQIRRGRSITYLPAEWCHIEYATEPCLATVEVVLCACLSCGVQQGDSEQVVHIPLSAVAQATVSGGLEAAIAMLKHGAIVAMGDRVQTKRPLDDYHNPDRRPRNVLWPLRPMNPVVSFARSSAIWRSRVPIHGLRDFRVLGRDSSEGHKQRSPQLAIKRATRTRPETGKSMYTTWYLVALGLVAA</sequence>
<dbReference type="AlphaFoldDB" id="A0A6A6Y9B0"/>
<reference evidence="4" key="3">
    <citation type="submission" date="2025-04" db="UniProtKB">
        <authorList>
            <consortium name="RefSeq"/>
        </authorList>
    </citation>
    <scope>IDENTIFICATION</scope>
    <source>
        <strain evidence="4">CBS 304.34</strain>
    </source>
</reference>
<reference evidence="4" key="2">
    <citation type="submission" date="2020-04" db="EMBL/GenBank/DDBJ databases">
        <authorList>
            <consortium name="NCBI Genome Project"/>
        </authorList>
    </citation>
    <scope>NUCLEOTIDE SEQUENCE</scope>
    <source>
        <strain evidence="4">CBS 304.34</strain>
    </source>
</reference>
<dbReference type="GeneID" id="54466837"/>
<evidence type="ECO:0000256" key="1">
    <source>
        <dbReference type="SAM" id="MobiDB-lite"/>
    </source>
</evidence>
<reference evidence="2 4" key="1">
    <citation type="journal article" date="2020" name="Stud. Mycol.">
        <title>101 Dothideomycetes genomes: a test case for predicting lifestyles and emergence of pathogens.</title>
        <authorList>
            <person name="Haridas S."/>
            <person name="Albert R."/>
            <person name="Binder M."/>
            <person name="Bloem J."/>
            <person name="Labutti K."/>
            <person name="Salamov A."/>
            <person name="Andreopoulos B."/>
            <person name="Baker S."/>
            <person name="Barry K."/>
            <person name="Bills G."/>
            <person name="Bluhm B."/>
            <person name="Cannon C."/>
            <person name="Castanera R."/>
            <person name="Culley D."/>
            <person name="Daum C."/>
            <person name="Ezra D."/>
            <person name="Gonzalez J."/>
            <person name="Henrissat B."/>
            <person name="Kuo A."/>
            <person name="Liang C."/>
            <person name="Lipzen A."/>
            <person name="Lutzoni F."/>
            <person name="Magnuson J."/>
            <person name="Mondo S."/>
            <person name="Nolan M."/>
            <person name="Ohm R."/>
            <person name="Pangilinan J."/>
            <person name="Park H.-J."/>
            <person name="Ramirez L."/>
            <person name="Alfaro M."/>
            <person name="Sun H."/>
            <person name="Tritt A."/>
            <person name="Yoshinaga Y."/>
            <person name="Zwiers L.-H."/>
            <person name="Turgeon B."/>
            <person name="Goodwin S."/>
            <person name="Spatafora J."/>
            <person name="Crous P."/>
            <person name="Grigoriev I."/>
        </authorList>
    </citation>
    <scope>NUCLEOTIDE SEQUENCE</scope>
    <source>
        <strain evidence="2 4">CBS 304.34</strain>
    </source>
</reference>
<gene>
    <name evidence="2 4" type="ORF">BDZ99DRAFT_524863</name>
</gene>
<evidence type="ECO:0000313" key="4">
    <source>
        <dbReference type="RefSeq" id="XP_033572112.1"/>
    </source>
</evidence>